<protein>
    <recommendedName>
        <fullName evidence="2">3-hydroxyisobutyryl-CoA hydrolase</fullName>
        <shortName evidence="2">HIB-CoA hydrolase</shortName>
        <shortName evidence="2">HIBYL-CoA-H</shortName>
        <ecNumber evidence="2">3.1.2.4</ecNumber>
    </recommendedName>
    <alternativeName>
        <fullName evidence="2">3-hydroxyisobutyryl-coenzyme A hydrolase</fullName>
    </alternativeName>
</protein>
<dbReference type="InterPro" id="IPR032259">
    <property type="entry name" value="HIBYL-CoA-H"/>
</dbReference>
<reference evidence="4" key="1">
    <citation type="submission" date="2016-02" db="EMBL/GenBank/DDBJ databases">
        <title>WGS assembly of Manihot esculenta.</title>
        <authorList>
            <person name="Bredeson J.V."/>
            <person name="Prochnik S.E."/>
            <person name="Lyons J.B."/>
            <person name="Schmutz J."/>
            <person name="Grimwood J."/>
            <person name="Vrebalov J."/>
            <person name="Bart R.S."/>
            <person name="Amuge T."/>
            <person name="Ferguson M.E."/>
            <person name="Green R."/>
            <person name="Putnam N."/>
            <person name="Stites J."/>
            <person name="Rounsley S."/>
            <person name="Rokhsar D.S."/>
        </authorList>
    </citation>
    <scope>NUCLEOTIDE SEQUENCE [LARGE SCALE GENOMIC DNA]</scope>
    <source>
        <tissue evidence="4">Leaf</tissue>
    </source>
</reference>
<feature type="domain" description="Enoyl-CoA hydratase/isomerase" evidence="3">
    <location>
        <begin position="41"/>
        <end position="318"/>
    </location>
</feature>
<dbReference type="SUPFAM" id="SSF52096">
    <property type="entry name" value="ClpP/crotonase"/>
    <property type="match status" value="1"/>
</dbReference>
<gene>
    <name evidence="4" type="ORF">MANES_06G054600</name>
</gene>
<proteinExistence type="inferred from homology"/>
<comment type="similarity">
    <text evidence="2">Belongs to the enoyl-CoA hydratase/isomerase family.</text>
</comment>
<dbReference type="EC" id="3.1.2.4" evidence="2"/>
<comment type="function">
    <text evidence="2">Hydrolyzes 3-hydroxyisobutyryl-CoA (HIBYL-CoA), a saline catabolite. Has high activity toward isobutyryl-CoA. Could be an isobutyryl-CoA dehydrogenase that functions in valine catabolism.</text>
</comment>
<dbReference type="GO" id="GO:0003860">
    <property type="term" value="F:3-hydroxyisobutyryl-CoA hydrolase activity"/>
    <property type="evidence" value="ECO:0000318"/>
    <property type="project" value="GO_Central"/>
</dbReference>
<dbReference type="AlphaFoldDB" id="A0A2C9VNA9"/>
<dbReference type="NCBIfam" id="NF004127">
    <property type="entry name" value="PRK05617.1"/>
    <property type="match status" value="1"/>
</dbReference>
<dbReference type="EMBL" id="CM004392">
    <property type="protein sequence ID" value="OAY47132.1"/>
    <property type="molecule type" value="Genomic_DNA"/>
</dbReference>
<dbReference type="InterPro" id="IPR045004">
    <property type="entry name" value="ECH_dom"/>
</dbReference>
<sequence>MASSCNFKKELNKVLFEGGSSYREVILNRPTKLNSLDYEVANGKAFCAGGDVVSLVNSVLAGHWSFGARFCKKQFKLDYLLATYQKPLLPLIDGIVMGGGAGLCMNGRFRIVTEKALFAMPEVFIGHFPDVGASQFLSRLPGHFGEYLGLTGARINGAEMLACGLATHFVFSKDLSSLENALKTLPSSSDMTTICQIINKFAHKPNLKQDTIYQTQRLETLNECFSNDTVEEILLALENEAKNNAETWISKAINSMKAVSPTSLKIALRSIRQGRDQNLKQCLIREYTICCNILRATISNDFYEGSRAMLIDKDKKPKV</sequence>
<dbReference type="PANTHER" id="PTHR43176:SF6">
    <property type="entry name" value="3-HYDROXYISOBUTYRYL-COA HYDROLASE"/>
    <property type="match status" value="1"/>
</dbReference>
<evidence type="ECO:0000259" key="3">
    <source>
        <dbReference type="Pfam" id="PF16113"/>
    </source>
</evidence>
<dbReference type="STRING" id="3983.A0A2C9VNA9"/>
<name>A0A2C9VNA9_MANES</name>
<dbReference type="GO" id="GO:0006574">
    <property type="term" value="P:L-valine catabolic process"/>
    <property type="evidence" value="ECO:0000318"/>
    <property type="project" value="GO_Central"/>
</dbReference>
<evidence type="ECO:0000256" key="2">
    <source>
        <dbReference type="RuleBase" id="RU369070"/>
    </source>
</evidence>
<comment type="catalytic activity">
    <reaction evidence="2">
        <text>3-hydroxy-2-methylpropanoyl-CoA + H2O = 3-hydroxy-2-methylpropanoate + CoA + H(+)</text>
        <dbReference type="Rhea" id="RHEA:20888"/>
        <dbReference type="ChEBI" id="CHEBI:11805"/>
        <dbReference type="ChEBI" id="CHEBI:15377"/>
        <dbReference type="ChEBI" id="CHEBI:15378"/>
        <dbReference type="ChEBI" id="CHEBI:57287"/>
        <dbReference type="ChEBI" id="CHEBI:57340"/>
        <dbReference type="EC" id="3.1.2.4"/>
    </reaction>
</comment>
<dbReference type="CDD" id="cd06558">
    <property type="entry name" value="crotonase-like"/>
    <property type="match status" value="1"/>
</dbReference>
<dbReference type="PANTHER" id="PTHR43176">
    <property type="entry name" value="3-HYDROXYISOBUTYRYL-COA HYDROLASE-RELATED"/>
    <property type="match status" value="1"/>
</dbReference>
<dbReference type="Gene3D" id="3.90.226.10">
    <property type="entry name" value="2-enoyl-CoA Hydratase, Chain A, domain 1"/>
    <property type="match status" value="1"/>
</dbReference>
<evidence type="ECO:0000256" key="1">
    <source>
        <dbReference type="ARBA" id="ARBA00022801"/>
    </source>
</evidence>
<accession>A0A2C9VNA9</accession>
<dbReference type="Pfam" id="PF16113">
    <property type="entry name" value="ECH_2"/>
    <property type="match status" value="1"/>
</dbReference>
<comment type="pathway">
    <text evidence="2">Amino-acid degradation; L-valine degradation.</text>
</comment>
<dbReference type="InterPro" id="IPR029045">
    <property type="entry name" value="ClpP/crotonase-like_dom_sf"/>
</dbReference>
<organism evidence="4">
    <name type="scientific">Manihot esculenta</name>
    <name type="common">Cassava</name>
    <name type="synonym">Jatropha manihot</name>
    <dbReference type="NCBI Taxonomy" id="3983"/>
    <lineage>
        <taxon>Eukaryota</taxon>
        <taxon>Viridiplantae</taxon>
        <taxon>Streptophyta</taxon>
        <taxon>Embryophyta</taxon>
        <taxon>Tracheophyta</taxon>
        <taxon>Spermatophyta</taxon>
        <taxon>Magnoliopsida</taxon>
        <taxon>eudicotyledons</taxon>
        <taxon>Gunneridae</taxon>
        <taxon>Pentapetalae</taxon>
        <taxon>rosids</taxon>
        <taxon>fabids</taxon>
        <taxon>Malpighiales</taxon>
        <taxon>Euphorbiaceae</taxon>
        <taxon>Crotonoideae</taxon>
        <taxon>Manihoteae</taxon>
        <taxon>Manihot</taxon>
    </lineage>
</organism>
<keyword evidence="1 2" id="KW-0378">Hydrolase</keyword>
<evidence type="ECO:0000313" key="4">
    <source>
        <dbReference type="EMBL" id="OAY47132.1"/>
    </source>
</evidence>